<dbReference type="InterPro" id="IPR002213">
    <property type="entry name" value="UDP_glucos_trans"/>
</dbReference>
<proteinExistence type="inferred from homology"/>
<gene>
    <name evidence="8" type="primary">LOC111458431</name>
</gene>
<dbReference type="PANTHER" id="PTHR48047:SF28">
    <property type="entry name" value="F11M15.8 PROTEIN"/>
    <property type="match status" value="1"/>
</dbReference>
<comment type="pathway">
    <text evidence="1">Secondary metabolite biosynthesis; terpenoid biosynthesis.</text>
</comment>
<dbReference type="EC" id="2.4.1.-" evidence="6"/>
<sequence>MASPSSPLPHLLLFPYPAQGHMLPLLDLTHFLASYGFPITVLVTPKNLPILQPLLSAHPSVQTLVLPFPSVPGLPPGVENIKDIGGEGNVPIIVALRQLQDPIIEWFKSHPSPPSAIISDFFLGWTQSLAQKLQIPRVSFFSSGCWVVDVLDYCWRHVPSEEFRKSPVKHMAELPNSPSFTNQDLPEFVTVYRDSDPLFSTIRADWFEAGTCWANVFNTFDELEPEYLEFYRKLNNNENVFGVGPLSLVKGHNPTVESSSDEVLKWLDECPDGSVLYISFGSQKQLNQQQMEALASGIEKSGTRFVWVVKTIRQTDGGSDGIPIGFEDRVSGRGMVVKRWVPQEAILRHRAVRGFLSHCGWNSILESLASGVPIFAWAMEGDQMINSKVLVDQIGVAVQVCHGENSVPDPDKLGEVLAESFNSDKLKAKARALSKAVADATGPSGSSLRNLQEFAKKLASLPPPTK</sequence>
<protein>
    <recommendedName>
        <fullName evidence="6">Glycosyltransferase</fullName>
        <ecNumber evidence="6">2.4.1.-</ecNumber>
    </recommendedName>
</protein>
<evidence type="ECO:0000256" key="3">
    <source>
        <dbReference type="ARBA" id="ARBA00022676"/>
    </source>
</evidence>
<dbReference type="RefSeq" id="XP_022956873.1">
    <property type="nucleotide sequence ID" value="XM_023101105.1"/>
</dbReference>
<dbReference type="GO" id="GO:0035251">
    <property type="term" value="F:UDP-glucosyltransferase activity"/>
    <property type="evidence" value="ECO:0007669"/>
    <property type="project" value="TreeGrafter"/>
</dbReference>
<evidence type="ECO:0000313" key="8">
    <source>
        <dbReference type="RefSeq" id="XP_022956873.1"/>
    </source>
</evidence>
<keyword evidence="4 5" id="KW-0808">Transferase</keyword>
<dbReference type="GeneID" id="111458431"/>
<dbReference type="Gene3D" id="3.40.50.2000">
    <property type="entry name" value="Glycogen Phosphorylase B"/>
    <property type="match status" value="2"/>
</dbReference>
<keyword evidence="3 5" id="KW-0328">Glycosyltransferase</keyword>
<name>A0A6J1GYG2_CUCMO</name>
<evidence type="ECO:0000256" key="2">
    <source>
        <dbReference type="ARBA" id="ARBA00009995"/>
    </source>
</evidence>
<comment type="similarity">
    <text evidence="2 5">Belongs to the UDP-glycosyltransferase family.</text>
</comment>
<evidence type="ECO:0000256" key="6">
    <source>
        <dbReference type="RuleBase" id="RU362057"/>
    </source>
</evidence>
<dbReference type="InterPro" id="IPR035595">
    <property type="entry name" value="UDP_glycos_trans_CS"/>
</dbReference>
<reference evidence="8" key="1">
    <citation type="submission" date="2025-08" db="UniProtKB">
        <authorList>
            <consortium name="RefSeq"/>
        </authorList>
    </citation>
    <scope>IDENTIFICATION</scope>
    <source>
        <tissue evidence="8">Young leaves</tissue>
    </source>
</reference>
<dbReference type="SUPFAM" id="SSF53756">
    <property type="entry name" value="UDP-Glycosyltransferase/glycogen phosphorylase"/>
    <property type="match status" value="1"/>
</dbReference>
<dbReference type="Pfam" id="PF00201">
    <property type="entry name" value="UDPGT"/>
    <property type="match status" value="1"/>
</dbReference>
<dbReference type="FunFam" id="3.40.50.2000:FF:000064">
    <property type="entry name" value="Glycosyltransferase"/>
    <property type="match status" value="1"/>
</dbReference>
<dbReference type="CDD" id="cd03784">
    <property type="entry name" value="GT1_Gtf-like"/>
    <property type="match status" value="1"/>
</dbReference>
<dbReference type="KEGG" id="cmos:111458431"/>
<accession>A0A6J1GYG2</accession>
<evidence type="ECO:0000256" key="5">
    <source>
        <dbReference type="RuleBase" id="RU003718"/>
    </source>
</evidence>
<keyword evidence="7" id="KW-1185">Reference proteome</keyword>
<evidence type="ECO:0000256" key="4">
    <source>
        <dbReference type="ARBA" id="ARBA00022679"/>
    </source>
</evidence>
<dbReference type="PROSITE" id="PS00375">
    <property type="entry name" value="UDPGT"/>
    <property type="match status" value="1"/>
</dbReference>
<dbReference type="Proteomes" id="UP000504609">
    <property type="component" value="Unplaced"/>
</dbReference>
<dbReference type="PANTHER" id="PTHR48047">
    <property type="entry name" value="GLYCOSYLTRANSFERASE"/>
    <property type="match status" value="1"/>
</dbReference>
<organism evidence="7 8">
    <name type="scientific">Cucurbita moschata</name>
    <name type="common">Winter crookneck squash</name>
    <name type="synonym">Cucurbita pepo var. moschata</name>
    <dbReference type="NCBI Taxonomy" id="3662"/>
    <lineage>
        <taxon>Eukaryota</taxon>
        <taxon>Viridiplantae</taxon>
        <taxon>Streptophyta</taxon>
        <taxon>Embryophyta</taxon>
        <taxon>Tracheophyta</taxon>
        <taxon>Spermatophyta</taxon>
        <taxon>Magnoliopsida</taxon>
        <taxon>eudicotyledons</taxon>
        <taxon>Gunneridae</taxon>
        <taxon>Pentapetalae</taxon>
        <taxon>rosids</taxon>
        <taxon>fabids</taxon>
        <taxon>Cucurbitales</taxon>
        <taxon>Cucurbitaceae</taxon>
        <taxon>Cucurbiteae</taxon>
        <taxon>Cucurbita</taxon>
    </lineage>
</organism>
<evidence type="ECO:0000256" key="1">
    <source>
        <dbReference type="ARBA" id="ARBA00004721"/>
    </source>
</evidence>
<evidence type="ECO:0000313" key="7">
    <source>
        <dbReference type="Proteomes" id="UP000504609"/>
    </source>
</evidence>
<dbReference type="AlphaFoldDB" id="A0A6J1GYG2"/>